<keyword evidence="5" id="KW-1185">Reference proteome</keyword>
<dbReference type="PROSITE" id="PS01272">
    <property type="entry name" value="GCKR"/>
    <property type="match status" value="1"/>
</dbReference>
<reference evidence="4 5" key="1">
    <citation type="submission" date="2020-08" db="EMBL/GenBank/DDBJ databases">
        <title>Genomic Encyclopedia of Type Strains, Phase IV (KMG-IV): sequencing the most valuable type-strain genomes for metagenomic binning, comparative biology and taxonomic classification.</title>
        <authorList>
            <person name="Goeker M."/>
        </authorList>
    </citation>
    <scope>NUCLEOTIDE SEQUENCE [LARGE SCALE GENOMIC DNA]</scope>
    <source>
        <strain evidence="4 5">DSM 7465</strain>
    </source>
</reference>
<dbReference type="NCBIfam" id="NF003915">
    <property type="entry name" value="PRK05441.1"/>
    <property type="match status" value="1"/>
</dbReference>
<keyword evidence="2" id="KW-0119">Carbohydrate metabolism</keyword>
<dbReference type="InterPro" id="IPR001347">
    <property type="entry name" value="SIS_dom"/>
</dbReference>
<dbReference type="InterPro" id="IPR046348">
    <property type="entry name" value="SIS_dom_sf"/>
</dbReference>
<dbReference type="GO" id="GO:0016835">
    <property type="term" value="F:carbon-oxygen lyase activity"/>
    <property type="evidence" value="ECO:0007669"/>
    <property type="project" value="InterPro"/>
</dbReference>
<protein>
    <submittedName>
        <fullName evidence="4">N-acetylmuramic acid 6-phosphate etherase</fullName>
        <ecNumber evidence="4">4.2.1.126</ecNumber>
    </submittedName>
</protein>
<dbReference type="GO" id="GO:0009254">
    <property type="term" value="P:peptidoglycan turnover"/>
    <property type="evidence" value="ECO:0007669"/>
    <property type="project" value="TreeGrafter"/>
</dbReference>
<dbReference type="GO" id="GO:0097367">
    <property type="term" value="F:carbohydrate derivative binding"/>
    <property type="evidence" value="ECO:0007669"/>
    <property type="project" value="InterPro"/>
</dbReference>
<sequence length="299" mass="30411">MPTEDISLRFNELDLWSTSEAVQSMLEGQLSAAAAVQPQVSVIAAAAEEAAKRLANPTGRLIYVGAGTSGRLAVQDGVELTPTYGWARERTAYLIAGGDDALIASIEGSEDDATAAEIAMRHLVPTANDVVVGLAASGTTPYTVAAVRQGGASGAMTVGLANNPNTPLLEAATHPILLDTGAEVVAGSTRMKAGTAQKIALNLFSTALMLRLGGVYGGRLVGMHVSNAKLRARAIAMIRDMAGVDEAAATAALKAANGRIKLAVLIALEQSPEESAAILSAAGGNLRVALAAIKVGCEA</sequence>
<dbReference type="PROSITE" id="PS51464">
    <property type="entry name" value="SIS"/>
    <property type="match status" value="1"/>
</dbReference>
<dbReference type="SUPFAM" id="SSF53697">
    <property type="entry name" value="SIS domain"/>
    <property type="match status" value="1"/>
</dbReference>
<dbReference type="CDD" id="cd05007">
    <property type="entry name" value="SIS_Etherase"/>
    <property type="match status" value="1"/>
</dbReference>
<dbReference type="GO" id="GO:0016803">
    <property type="term" value="F:ether hydrolase activity"/>
    <property type="evidence" value="ECO:0007669"/>
    <property type="project" value="TreeGrafter"/>
</dbReference>
<comment type="caution">
    <text evidence="4">The sequence shown here is derived from an EMBL/GenBank/DDBJ whole genome shotgun (WGS) entry which is preliminary data.</text>
</comment>
<dbReference type="GO" id="GO:0046348">
    <property type="term" value="P:amino sugar catabolic process"/>
    <property type="evidence" value="ECO:0007669"/>
    <property type="project" value="InterPro"/>
</dbReference>
<name>A0A840HT20_9SPHN</name>
<organism evidence="4 5">
    <name type="scientific">Rhizorhapis suberifaciens</name>
    <name type="common">corky root of lettuce</name>
    <dbReference type="NCBI Taxonomy" id="13656"/>
    <lineage>
        <taxon>Bacteria</taxon>
        <taxon>Pseudomonadati</taxon>
        <taxon>Pseudomonadota</taxon>
        <taxon>Alphaproteobacteria</taxon>
        <taxon>Sphingomonadales</taxon>
        <taxon>Sphingomonadaceae</taxon>
        <taxon>Rhizorhapis</taxon>
    </lineage>
</organism>
<dbReference type="InterPro" id="IPR040190">
    <property type="entry name" value="MURQ/GCKR"/>
</dbReference>
<dbReference type="AlphaFoldDB" id="A0A840HT20"/>
<dbReference type="PANTHER" id="PTHR10088:SF4">
    <property type="entry name" value="GLUCOKINASE REGULATORY PROTEIN"/>
    <property type="match status" value="1"/>
</dbReference>
<evidence type="ECO:0000259" key="3">
    <source>
        <dbReference type="PROSITE" id="PS51464"/>
    </source>
</evidence>
<dbReference type="NCBIfam" id="NF009222">
    <property type="entry name" value="PRK12570.1"/>
    <property type="match status" value="1"/>
</dbReference>
<dbReference type="Gene3D" id="3.40.50.10490">
    <property type="entry name" value="Glucose-6-phosphate isomerase like protein, domain 1"/>
    <property type="match status" value="1"/>
</dbReference>
<proteinExistence type="predicted"/>
<dbReference type="Proteomes" id="UP000575068">
    <property type="component" value="Unassembled WGS sequence"/>
</dbReference>
<evidence type="ECO:0000256" key="1">
    <source>
        <dbReference type="ARBA" id="ARBA00023239"/>
    </source>
</evidence>
<feature type="domain" description="SIS" evidence="3">
    <location>
        <begin position="50"/>
        <end position="214"/>
    </location>
</feature>
<dbReference type="RefSeq" id="WP_184474497.1">
    <property type="nucleotide sequence ID" value="NZ_JACHOV010000003.1"/>
</dbReference>
<keyword evidence="1 4" id="KW-0456">Lyase</keyword>
<dbReference type="PANTHER" id="PTHR10088">
    <property type="entry name" value="GLUCOKINASE REGULATORY PROTEIN"/>
    <property type="match status" value="1"/>
</dbReference>
<dbReference type="EMBL" id="JACHOV010000003">
    <property type="protein sequence ID" value="MBB4640654.1"/>
    <property type="molecule type" value="Genomic_DNA"/>
</dbReference>
<dbReference type="Pfam" id="PF22645">
    <property type="entry name" value="GKRP_SIS_N"/>
    <property type="match status" value="1"/>
</dbReference>
<dbReference type="InterPro" id="IPR005488">
    <property type="entry name" value="Etherase_MurQ"/>
</dbReference>
<dbReference type="InterPro" id="IPR005486">
    <property type="entry name" value="Glucokinase_regulatory_CS"/>
</dbReference>
<gene>
    <name evidence="4" type="ORF">HNQ99_000947</name>
</gene>
<dbReference type="Gene3D" id="1.10.8.1080">
    <property type="match status" value="1"/>
</dbReference>
<accession>A0A840HT20</accession>
<evidence type="ECO:0000313" key="5">
    <source>
        <dbReference type="Proteomes" id="UP000575068"/>
    </source>
</evidence>
<evidence type="ECO:0000313" key="4">
    <source>
        <dbReference type="EMBL" id="MBB4640654.1"/>
    </source>
</evidence>
<evidence type="ECO:0000256" key="2">
    <source>
        <dbReference type="ARBA" id="ARBA00023277"/>
    </source>
</evidence>
<dbReference type="EC" id="4.2.1.126" evidence="4"/>